<sequence length="415" mass="47183">MLGKKLTKVYDPFLKAGLGYKNPERLKKAIDAKESRLKMRNKMVQLNYGKLNAFYETSVPRQEFSVEQTYFSIPSTSNNGSESKAVTLDLPIPKMPKESKLLKKIDKMGVAINSLRTRIDKTLLEDRQRRWMSDNQNSLREFYKTDVIPMSDSLSKNLKELKEELIEETQHQKELDELIEHVNQKTYAYADVRAQNQYLLITISELKNKLQTIAKGKTVNTKFDKSETSRPLFCVTPLPKNIVVKARKVLNTKVSTDRSKPATSHLTPKNEQSRKHNENVLAREMYRIIKTETQTSDSKTNINVCNSKGVESSKSVRRQKSKDTKSNDGVLKNKNDKRLYAHVQKMSSSVSIDSNKRETMHSNVCQLNASVLSTKTVNAVNDGSNIVCVSCGKDVFLLSHEKSVARSLSRNSSVK</sequence>
<dbReference type="Proteomes" id="UP001151760">
    <property type="component" value="Unassembled WGS sequence"/>
</dbReference>
<feature type="region of interest" description="Disordered" evidence="2">
    <location>
        <begin position="299"/>
        <end position="336"/>
    </location>
</feature>
<evidence type="ECO:0008006" key="5">
    <source>
        <dbReference type="Google" id="ProtNLM"/>
    </source>
</evidence>
<evidence type="ECO:0000313" key="4">
    <source>
        <dbReference type="Proteomes" id="UP001151760"/>
    </source>
</evidence>
<feature type="coiled-coil region" evidence="1">
    <location>
        <begin position="151"/>
        <end position="178"/>
    </location>
</feature>
<dbReference type="EMBL" id="BQNB010018387">
    <property type="protein sequence ID" value="GJT73836.1"/>
    <property type="molecule type" value="Genomic_DNA"/>
</dbReference>
<feature type="compositionally biased region" description="Polar residues" evidence="2">
    <location>
        <begin position="261"/>
        <end position="270"/>
    </location>
</feature>
<accession>A0ABQ5GEE5</accession>
<evidence type="ECO:0000313" key="3">
    <source>
        <dbReference type="EMBL" id="GJT73836.1"/>
    </source>
</evidence>
<feature type="compositionally biased region" description="Polar residues" evidence="2">
    <location>
        <begin position="299"/>
        <end position="313"/>
    </location>
</feature>
<keyword evidence="1" id="KW-0175">Coiled coil</keyword>
<keyword evidence="4" id="KW-1185">Reference proteome</keyword>
<evidence type="ECO:0000256" key="1">
    <source>
        <dbReference type="SAM" id="Coils"/>
    </source>
</evidence>
<organism evidence="3 4">
    <name type="scientific">Tanacetum coccineum</name>
    <dbReference type="NCBI Taxonomy" id="301880"/>
    <lineage>
        <taxon>Eukaryota</taxon>
        <taxon>Viridiplantae</taxon>
        <taxon>Streptophyta</taxon>
        <taxon>Embryophyta</taxon>
        <taxon>Tracheophyta</taxon>
        <taxon>Spermatophyta</taxon>
        <taxon>Magnoliopsida</taxon>
        <taxon>eudicotyledons</taxon>
        <taxon>Gunneridae</taxon>
        <taxon>Pentapetalae</taxon>
        <taxon>asterids</taxon>
        <taxon>campanulids</taxon>
        <taxon>Asterales</taxon>
        <taxon>Asteraceae</taxon>
        <taxon>Asteroideae</taxon>
        <taxon>Anthemideae</taxon>
        <taxon>Anthemidinae</taxon>
        <taxon>Tanacetum</taxon>
    </lineage>
</organism>
<feature type="compositionally biased region" description="Basic and acidic residues" evidence="2">
    <location>
        <begin position="321"/>
        <end position="336"/>
    </location>
</feature>
<reference evidence="3" key="2">
    <citation type="submission" date="2022-01" db="EMBL/GenBank/DDBJ databases">
        <authorList>
            <person name="Yamashiro T."/>
            <person name="Shiraishi A."/>
            <person name="Satake H."/>
            <person name="Nakayama K."/>
        </authorList>
    </citation>
    <scope>NUCLEOTIDE SEQUENCE</scope>
</reference>
<feature type="region of interest" description="Disordered" evidence="2">
    <location>
        <begin position="253"/>
        <end position="278"/>
    </location>
</feature>
<evidence type="ECO:0000256" key="2">
    <source>
        <dbReference type="SAM" id="MobiDB-lite"/>
    </source>
</evidence>
<name>A0ABQ5GEE5_9ASTR</name>
<comment type="caution">
    <text evidence="3">The sequence shown here is derived from an EMBL/GenBank/DDBJ whole genome shotgun (WGS) entry which is preliminary data.</text>
</comment>
<protein>
    <recommendedName>
        <fullName evidence="5">Enkurin domain-containing protein</fullName>
    </recommendedName>
</protein>
<reference evidence="3" key="1">
    <citation type="journal article" date="2022" name="Int. J. Mol. Sci.">
        <title>Draft Genome of Tanacetum Coccineum: Genomic Comparison of Closely Related Tanacetum-Family Plants.</title>
        <authorList>
            <person name="Yamashiro T."/>
            <person name="Shiraishi A."/>
            <person name="Nakayama K."/>
            <person name="Satake H."/>
        </authorList>
    </citation>
    <scope>NUCLEOTIDE SEQUENCE</scope>
</reference>
<gene>
    <name evidence="3" type="ORF">Tco_1033122</name>
</gene>
<proteinExistence type="predicted"/>